<organism evidence="12 13">
    <name type="scientific">Molothrus ater</name>
    <name type="common">Brown-headed cowbird</name>
    <dbReference type="NCBI Taxonomy" id="84834"/>
    <lineage>
        <taxon>Eukaryota</taxon>
        <taxon>Metazoa</taxon>
        <taxon>Chordata</taxon>
        <taxon>Craniata</taxon>
        <taxon>Vertebrata</taxon>
        <taxon>Euteleostomi</taxon>
        <taxon>Archelosauria</taxon>
        <taxon>Archosauria</taxon>
        <taxon>Dinosauria</taxon>
        <taxon>Saurischia</taxon>
        <taxon>Theropoda</taxon>
        <taxon>Coelurosauria</taxon>
        <taxon>Aves</taxon>
        <taxon>Neognathae</taxon>
        <taxon>Neoaves</taxon>
        <taxon>Telluraves</taxon>
        <taxon>Australaves</taxon>
        <taxon>Passeriformes</taxon>
        <taxon>Passeroidea</taxon>
        <taxon>Icteridae</taxon>
        <taxon>Molothrus</taxon>
    </lineage>
</organism>
<feature type="compositionally biased region" description="Basic and acidic residues" evidence="10">
    <location>
        <begin position="311"/>
        <end position="340"/>
    </location>
</feature>
<dbReference type="Gene3D" id="1.20.5.730">
    <property type="entry name" value="Single helix bin"/>
    <property type="match status" value="1"/>
</dbReference>
<evidence type="ECO:0000256" key="10">
    <source>
        <dbReference type="SAM" id="MobiDB-lite"/>
    </source>
</evidence>
<feature type="region of interest" description="Disordered" evidence="10">
    <location>
        <begin position="383"/>
        <end position="522"/>
    </location>
</feature>
<name>A0A7L3UWR5_MOLAT</name>
<protein>
    <submittedName>
        <fullName evidence="12">SGO1 protein</fullName>
    </submittedName>
</protein>
<feature type="region of interest" description="Disordered" evidence="10">
    <location>
        <begin position="303"/>
        <end position="357"/>
    </location>
</feature>
<evidence type="ECO:0000256" key="8">
    <source>
        <dbReference type="ARBA" id="ARBA00023328"/>
    </source>
</evidence>
<dbReference type="InterPro" id="IPR038889">
    <property type="entry name" value="Shugoshin1/2"/>
</dbReference>
<evidence type="ECO:0000256" key="9">
    <source>
        <dbReference type="SAM" id="Coils"/>
    </source>
</evidence>
<gene>
    <name evidence="12" type="primary">Sgo1_0</name>
    <name evidence="12" type="ORF">MOLATE_R08902</name>
</gene>
<comment type="caution">
    <text evidence="12">The sequence shown here is derived from an EMBL/GenBank/DDBJ whole genome shotgun (WGS) entry which is preliminary data.</text>
</comment>
<keyword evidence="3" id="KW-0158">Chromosome</keyword>
<comment type="subcellular location">
    <subcellularLocation>
        <location evidence="1">Chromosome</location>
        <location evidence="1">Centromere</location>
    </subcellularLocation>
</comment>
<dbReference type="Pfam" id="PF07557">
    <property type="entry name" value="Shugoshin_C"/>
    <property type="match status" value="1"/>
</dbReference>
<dbReference type="InterPro" id="IPR011515">
    <property type="entry name" value="Shugoshin_C"/>
</dbReference>
<evidence type="ECO:0000256" key="6">
    <source>
        <dbReference type="ARBA" id="ARBA00023054"/>
    </source>
</evidence>
<feature type="non-terminal residue" evidence="12">
    <location>
        <position position="1"/>
    </location>
</feature>
<dbReference type="GO" id="GO:0000775">
    <property type="term" value="C:chromosome, centromeric region"/>
    <property type="evidence" value="ECO:0007669"/>
    <property type="project" value="UniProtKB-SubCell"/>
</dbReference>
<evidence type="ECO:0000256" key="2">
    <source>
        <dbReference type="ARBA" id="ARBA00010845"/>
    </source>
</evidence>
<dbReference type="Proteomes" id="UP000553862">
    <property type="component" value="Unassembled WGS sequence"/>
</dbReference>
<evidence type="ECO:0000256" key="1">
    <source>
        <dbReference type="ARBA" id="ARBA00004584"/>
    </source>
</evidence>
<dbReference type="PANTHER" id="PTHR21577">
    <property type="entry name" value="SHUGOSHIN"/>
    <property type="match status" value="1"/>
</dbReference>
<dbReference type="EMBL" id="VZUF01131502">
    <property type="protein sequence ID" value="NXV56117.1"/>
    <property type="molecule type" value="Genomic_DNA"/>
</dbReference>
<reference evidence="12 13" key="1">
    <citation type="submission" date="2019-09" db="EMBL/GenBank/DDBJ databases">
        <title>Bird 10,000 Genomes (B10K) Project - Family phase.</title>
        <authorList>
            <person name="Zhang G."/>
        </authorList>
    </citation>
    <scope>NUCLEOTIDE SEQUENCE [LARGE SCALE GENOMIC DNA]</scope>
    <source>
        <strain evidence="12">OUT-0049</strain>
        <tissue evidence="12">Muscle</tissue>
    </source>
</reference>
<keyword evidence="4" id="KW-0132">Cell division</keyword>
<comment type="similarity">
    <text evidence="2">Belongs to the shugoshin family.</text>
</comment>
<keyword evidence="7" id="KW-0131">Cell cycle</keyword>
<accession>A0A7L3UWR5</accession>
<evidence type="ECO:0000256" key="5">
    <source>
        <dbReference type="ARBA" id="ARBA00022829"/>
    </source>
</evidence>
<proteinExistence type="inferred from homology"/>
<dbReference type="GO" id="GO:0045132">
    <property type="term" value="P:meiotic chromosome segregation"/>
    <property type="evidence" value="ECO:0007669"/>
    <property type="project" value="InterPro"/>
</dbReference>
<evidence type="ECO:0000259" key="11">
    <source>
        <dbReference type="Pfam" id="PF07557"/>
    </source>
</evidence>
<feature type="compositionally biased region" description="Polar residues" evidence="10">
    <location>
        <begin position="403"/>
        <end position="414"/>
    </location>
</feature>
<dbReference type="GO" id="GO:0005634">
    <property type="term" value="C:nucleus"/>
    <property type="evidence" value="ECO:0007669"/>
    <property type="project" value="InterPro"/>
</dbReference>
<keyword evidence="13" id="KW-1185">Reference proteome</keyword>
<sequence length="566" mass="63932">MAESSRKSFKDSLSDIKQRMREKRTQKWLRLGKTTQFSTVKAKRANNTSNKMKVIQANNRDLALSLQEHKLKLREAEATILQLRKEYHILKAQMFDLQRNHRFQQEQGHVENRLSALNEIISKVSQNLLDSVTLLGPAKNLCSIDVVKPLKCVLEDGPVLPSGMEAGGDRNSLSKICMESESDISFTKIIPSEGQPSDFHLNNTVPELENVSSSVKFGFGSVLPKSVSTRRHFSTMRNHDVICTGVLDHLEAPDSVKELSEQDEIRLEESLEKCATENINAAVPHLNESKVDSELALKQKTSETAQFKLKRNSDLKQPECKSRENPQRRKEKYQKGKLERPLTSQQRPGKLGKKASKEKQNFLGGISDAYDFHLEESVHLTPFRQNKVNNSDTEVEDEEDSAETNNIESSSTAGDSDDSLYEPYKSKSKKRQSLVDESPMSPTHPRPRSKRCLAQREQKLCHEEETENKSSDKSIKQPSEPSRGHLCDVTNTAAVLPSTGDAEIVPEGEGPQSPKRKRRSCSVTVNYKEPSIVGKLRRGDPFTDTKFLCSPIFKLKKDAKRHSRKK</sequence>
<keyword evidence="8" id="KW-0137">Centromere</keyword>
<dbReference type="GO" id="GO:0051301">
    <property type="term" value="P:cell division"/>
    <property type="evidence" value="ECO:0007669"/>
    <property type="project" value="UniProtKB-KW"/>
</dbReference>
<feature type="compositionally biased region" description="Polar residues" evidence="10">
    <location>
        <begin position="383"/>
        <end position="392"/>
    </location>
</feature>
<feature type="compositionally biased region" description="Acidic residues" evidence="10">
    <location>
        <begin position="393"/>
        <end position="402"/>
    </location>
</feature>
<evidence type="ECO:0000256" key="7">
    <source>
        <dbReference type="ARBA" id="ARBA00023306"/>
    </source>
</evidence>
<evidence type="ECO:0000313" key="13">
    <source>
        <dbReference type="Proteomes" id="UP000553862"/>
    </source>
</evidence>
<evidence type="ECO:0000256" key="3">
    <source>
        <dbReference type="ARBA" id="ARBA00022454"/>
    </source>
</evidence>
<feature type="non-terminal residue" evidence="12">
    <location>
        <position position="566"/>
    </location>
</feature>
<feature type="compositionally biased region" description="Basic and acidic residues" evidence="10">
    <location>
        <begin position="454"/>
        <end position="475"/>
    </location>
</feature>
<dbReference type="PANTHER" id="PTHR21577:SF3">
    <property type="entry name" value="SHUGOSHIN 1-RELATED"/>
    <property type="match status" value="1"/>
</dbReference>
<keyword evidence="5" id="KW-0159">Chromosome partition</keyword>
<feature type="domain" description="Shugoshin C-terminal" evidence="11">
    <location>
        <begin position="516"/>
        <end position="538"/>
    </location>
</feature>
<keyword evidence="6 9" id="KW-0175">Coiled coil</keyword>
<evidence type="ECO:0000313" key="12">
    <source>
        <dbReference type="EMBL" id="NXV56117.1"/>
    </source>
</evidence>
<evidence type="ECO:0000256" key="4">
    <source>
        <dbReference type="ARBA" id="ARBA00022618"/>
    </source>
</evidence>
<dbReference type="AlphaFoldDB" id="A0A7L3UWR5"/>
<feature type="coiled-coil region" evidence="9">
    <location>
        <begin position="59"/>
        <end position="100"/>
    </location>
</feature>